<sequence>MDRPRRNVPRHNYRNLHHFGFGDDPVQEFEEEDEPEPDENEERHQDLGSDDDDQIDEEYLIDEEDDDVAAEDIELFDEILPDCLEAPDKTLWFNDPIENDDNLPVDSYTWQACLKSNTNDAMNMLDFYNLMLSPKPGDILWQVCYWTNQYAKPIVDDFIRMNPTMTVKPWKPLTVLELNAFLGLILLAGIEKGVHQPAHEFWSEDETIHRHPFPATMSRNRFKSILRFLRFDDTWARKARIAARKAAQGGPSKQFSYAMPPPEDNFGHIREIAHKIISTFYHLLEPGRNLVVDEQIVKFKGRCGFRVYMKSKEGGSREIEQGKRVVLDLAEVYAGTGRNITADNFFSSLKLCLELREKNLTYLQCYLLG</sequence>
<accession>A0A8J2PXT3</accession>
<organism evidence="3 4">
    <name type="scientific">Allacma fusca</name>
    <dbReference type="NCBI Taxonomy" id="39272"/>
    <lineage>
        <taxon>Eukaryota</taxon>
        <taxon>Metazoa</taxon>
        <taxon>Ecdysozoa</taxon>
        <taxon>Arthropoda</taxon>
        <taxon>Hexapoda</taxon>
        <taxon>Collembola</taxon>
        <taxon>Symphypleona</taxon>
        <taxon>Sminthuridae</taxon>
        <taxon>Allacma</taxon>
    </lineage>
</organism>
<evidence type="ECO:0000313" key="3">
    <source>
        <dbReference type="EMBL" id="CAG7825960.1"/>
    </source>
</evidence>
<feature type="compositionally biased region" description="Acidic residues" evidence="1">
    <location>
        <begin position="25"/>
        <end position="40"/>
    </location>
</feature>
<protein>
    <recommendedName>
        <fullName evidence="2">PiggyBac transposable element-derived protein domain-containing protein</fullName>
    </recommendedName>
</protein>
<proteinExistence type="predicted"/>
<feature type="compositionally biased region" description="Basic residues" evidence="1">
    <location>
        <begin position="1"/>
        <end position="17"/>
    </location>
</feature>
<dbReference type="EMBL" id="CAJVCH010538086">
    <property type="protein sequence ID" value="CAG7825960.1"/>
    <property type="molecule type" value="Genomic_DNA"/>
</dbReference>
<feature type="region of interest" description="Disordered" evidence="1">
    <location>
        <begin position="1"/>
        <end position="55"/>
    </location>
</feature>
<dbReference type="OrthoDB" id="10038921at2759"/>
<dbReference type="PANTHER" id="PTHR46599:SF6">
    <property type="entry name" value="DUAL SPECIFICITY PHOSPHATASE 26"/>
    <property type="match status" value="1"/>
</dbReference>
<dbReference type="Proteomes" id="UP000708208">
    <property type="component" value="Unassembled WGS sequence"/>
</dbReference>
<evidence type="ECO:0000256" key="1">
    <source>
        <dbReference type="SAM" id="MobiDB-lite"/>
    </source>
</evidence>
<keyword evidence="4" id="KW-1185">Reference proteome</keyword>
<feature type="domain" description="PiggyBac transposable element-derived protein" evidence="2">
    <location>
        <begin position="126"/>
        <end position="312"/>
    </location>
</feature>
<dbReference type="AlphaFoldDB" id="A0A8J2PXT3"/>
<dbReference type="PANTHER" id="PTHR46599">
    <property type="entry name" value="PIGGYBAC TRANSPOSABLE ELEMENT-DERIVED PROTEIN 4"/>
    <property type="match status" value="1"/>
</dbReference>
<name>A0A8J2PXT3_9HEXA</name>
<dbReference type="InterPro" id="IPR029526">
    <property type="entry name" value="PGBD"/>
</dbReference>
<evidence type="ECO:0000313" key="4">
    <source>
        <dbReference type="Proteomes" id="UP000708208"/>
    </source>
</evidence>
<gene>
    <name evidence="3" type="ORF">AFUS01_LOCUS36037</name>
</gene>
<comment type="caution">
    <text evidence="3">The sequence shown here is derived from an EMBL/GenBank/DDBJ whole genome shotgun (WGS) entry which is preliminary data.</text>
</comment>
<reference evidence="3" key="1">
    <citation type="submission" date="2021-06" db="EMBL/GenBank/DDBJ databases">
        <authorList>
            <person name="Hodson N. C."/>
            <person name="Mongue J. A."/>
            <person name="Jaron S. K."/>
        </authorList>
    </citation>
    <scope>NUCLEOTIDE SEQUENCE</scope>
</reference>
<evidence type="ECO:0000259" key="2">
    <source>
        <dbReference type="Pfam" id="PF13843"/>
    </source>
</evidence>
<dbReference type="Pfam" id="PF13843">
    <property type="entry name" value="DDE_Tnp_1_7"/>
    <property type="match status" value="2"/>
</dbReference>
<feature type="domain" description="PiggyBac transposable element-derived protein" evidence="2">
    <location>
        <begin position="316"/>
        <end position="361"/>
    </location>
</feature>